<name>A0A5C7FWA9_9BACT</name>
<dbReference type="RefSeq" id="WP_147930241.1">
    <property type="nucleotide sequence ID" value="NZ_VOXD01000010.1"/>
</dbReference>
<comment type="caution">
    <text evidence="6">The sequence shown here is derived from an EMBL/GenBank/DDBJ whole genome shotgun (WGS) entry which is preliminary data.</text>
</comment>
<sequence length="163" mass="18332">MYLASGCFWGREFHFRQLNGVLSTRTGFMGGVLPNPTYEQVCTDKTGHAETVEVVYDIRKLTTRQLLTEFFLLHDFTRDRSGQGGQYRSVIFIPAAGPQAPEQHETAADIISLLNANGYPPATKVQTGCRFYAAANRHQQYCSAKGIHPKKRENEEVSEILTF</sequence>
<dbReference type="Proteomes" id="UP000321907">
    <property type="component" value="Unassembled WGS sequence"/>
</dbReference>
<dbReference type="AlphaFoldDB" id="A0A5C7FWA9"/>
<evidence type="ECO:0000259" key="5">
    <source>
        <dbReference type="Pfam" id="PF01625"/>
    </source>
</evidence>
<comment type="catalytic activity">
    <reaction evidence="4">
        <text>[thioredoxin]-disulfide + L-methionine + H2O = L-methionine (S)-S-oxide + [thioredoxin]-dithiol</text>
        <dbReference type="Rhea" id="RHEA:19993"/>
        <dbReference type="Rhea" id="RHEA-COMP:10698"/>
        <dbReference type="Rhea" id="RHEA-COMP:10700"/>
        <dbReference type="ChEBI" id="CHEBI:15377"/>
        <dbReference type="ChEBI" id="CHEBI:29950"/>
        <dbReference type="ChEBI" id="CHEBI:50058"/>
        <dbReference type="ChEBI" id="CHEBI:57844"/>
        <dbReference type="ChEBI" id="CHEBI:58772"/>
        <dbReference type="EC" id="1.8.4.11"/>
    </reaction>
</comment>
<dbReference type="PANTHER" id="PTHR42799:SF2">
    <property type="entry name" value="MITOCHONDRIAL PEPTIDE METHIONINE SULFOXIDE REDUCTASE"/>
    <property type="match status" value="1"/>
</dbReference>
<dbReference type="InterPro" id="IPR050162">
    <property type="entry name" value="MsrA_MetSO_reductase"/>
</dbReference>
<dbReference type="GO" id="GO:0033744">
    <property type="term" value="F:L-methionine:thioredoxin-disulfide S-oxidoreductase activity"/>
    <property type="evidence" value="ECO:0007669"/>
    <property type="project" value="RHEA"/>
</dbReference>
<dbReference type="NCBIfam" id="TIGR00401">
    <property type="entry name" value="msrA"/>
    <property type="match status" value="1"/>
</dbReference>
<dbReference type="GO" id="GO:0008113">
    <property type="term" value="F:peptide-methionine (S)-S-oxide reductase activity"/>
    <property type="evidence" value="ECO:0007669"/>
    <property type="project" value="UniProtKB-EC"/>
</dbReference>
<dbReference type="Gene3D" id="3.30.1060.10">
    <property type="entry name" value="Peptide methionine sulphoxide reductase MsrA"/>
    <property type="match status" value="1"/>
</dbReference>
<protein>
    <recommendedName>
        <fullName evidence="1">peptide-methionine (S)-S-oxide reductase</fullName>
        <ecNumber evidence="1">1.8.4.11</ecNumber>
    </recommendedName>
</protein>
<dbReference type="EC" id="1.8.4.11" evidence="1"/>
<dbReference type="GO" id="GO:0034599">
    <property type="term" value="P:cellular response to oxidative stress"/>
    <property type="evidence" value="ECO:0007669"/>
    <property type="project" value="TreeGrafter"/>
</dbReference>
<gene>
    <name evidence="6" type="primary">msrA</name>
    <name evidence="6" type="ORF">FUA23_08155</name>
</gene>
<reference evidence="6 7" key="1">
    <citation type="submission" date="2019-08" db="EMBL/GenBank/DDBJ databases">
        <title>Lewinella sp. strain SSH13 Genome sequencing and assembly.</title>
        <authorList>
            <person name="Kim I."/>
        </authorList>
    </citation>
    <scope>NUCLEOTIDE SEQUENCE [LARGE SCALE GENOMIC DNA]</scope>
    <source>
        <strain evidence="6 7">SSH13</strain>
    </source>
</reference>
<feature type="domain" description="Peptide methionine sulphoxide reductase MsrA" evidence="5">
    <location>
        <begin position="2"/>
        <end position="144"/>
    </location>
</feature>
<proteinExistence type="predicted"/>
<keyword evidence="7" id="KW-1185">Reference proteome</keyword>
<dbReference type="SUPFAM" id="SSF55068">
    <property type="entry name" value="Peptide methionine sulfoxide reductase"/>
    <property type="match status" value="1"/>
</dbReference>
<dbReference type="EMBL" id="VOXD01000010">
    <property type="protein sequence ID" value="TXF89921.1"/>
    <property type="molecule type" value="Genomic_DNA"/>
</dbReference>
<evidence type="ECO:0000256" key="1">
    <source>
        <dbReference type="ARBA" id="ARBA00012502"/>
    </source>
</evidence>
<evidence type="ECO:0000256" key="4">
    <source>
        <dbReference type="ARBA" id="ARBA00048782"/>
    </source>
</evidence>
<keyword evidence="2 6" id="KW-0560">Oxidoreductase</keyword>
<dbReference type="GO" id="GO:0005737">
    <property type="term" value="C:cytoplasm"/>
    <property type="evidence" value="ECO:0007669"/>
    <property type="project" value="TreeGrafter"/>
</dbReference>
<organism evidence="6 7">
    <name type="scientific">Neolewinella aurantiaca</name>
    <dbReference type="NCBI Taxonomy" id="2602767"/>
    <lineage>
        <taxon>Bacteria</taxon>
        <taxon>Pseudomonadati</taxon>
        <taxon>Bacteroidota</taxon>
        <taxon>Saprospiria</taxon>
        <taxon>Saprospirales</taxon>
        <taxon>Lewinellaceae</taxon>
        <taxon>Neolewinella</taxon>
    </lineage>
</organism>
<evidence type="ECO:0000256" key="2">
    <source>
        <dbReference type="ARBA" id="ARBA00023002"/>
    </source>
</evidence>
<evidence type="ECO:0000256" key="3">
    <source>
        <dbReference type="ARBA" id="ARBA00047806"/>
    </source>
</evidence>
<dbReference type="OrthoDB" id="4174719at2"/>
<dbReference type="Pfam" id="PF01625">
    <property type="entry name" value="PMSR"/>
    <property type="match status" value="1"/>
</dbReference>
<dbReference type="InterPro" id="IPR036509">
    <property type="entry name" value="Met_Sox_Rdtase_MsrA_sf"/>
</dbReference>
<dbReference type="PANTHER" id="PTHR42799">
    <property type="entry name" value="MITOCHONDRIAL PEPTIDE METHIONINE SULFOXIDE REDUCTASE"/>
    <property type="match status" value="1"/>
</dbReference>
<accession>A0A5C7FWA9</accession>
<dbReference type="InterPro" id="IPR002569">
    <property type="entry name" value="Met_Sox_Rdtase_MsrA_dom"/>
</dbReference>
<evidence type="ECO:0000313" key="6">
    <source>
        <dbReference type="EMBL" id="TXF89921.1"/>
    </source>
</evidence>
<comment type="catalytic activity">
    <reaction evidence="3">
        <text>L-methionyl-[protein] + [thioredoxin]-disulfide + H2O = L-methionyl-(S)-S-oxide-[protein] + [thioredoxin]-dithiol</text>
        <dbReference type="Rhea" id="RHEA:14217"/>
        <dbReference type="Rhea" id="RHEA-COMP:10698"/>
        <dbReference type="Rhea" id="RHEA-COMP:10700"/>
        <dbReference type="Rhea" id="RHEA-COMP:12313"/>
        <dbReference type="Rhea" id="RHEA-COMP:12315"/>
        <dbReference type="ChEBI" id="CHEBI:15377"/>
        <dbReference type="ChEBI" id="CHEBI:16044"/>
        <dbReference type="ChEBI" id="CHEBI:29950"/>
        <dbReference type="ChEBI" id="CHEBI:44120"/>
        <dbReference type="ChEBI" id="CHEBI:50058"/>
        <dbReference type="EC" id="1.8.4.11"/>
    </reaction>
</comment>
<evidence type="ECO:0000313" key="7">
    <source>
        <dbReference type="Proteomes" id="UP000321907"/>
    </source>
</evidence>